<proteinExistence type="predicted"/>
<reference evidence="2 3" key="1">
    <citation type="submission" date="2020-10" db="EMBL/GenBank/DDBJ databases">
        <title>Ca. Dormibacterota MAGs.</title>
        <authorList>
            <person name="Montgomery K."/>
        </authorList>
    </citation>
    <scope>NUCLEOTIDE SEQUENCE [LARGE SCALE GENOMIC DNA]</scope>
    <source>
        <strain evidence="2">Mitchell_Peninsula_5</strain>
    </source>
</reference>
<keyword evidence="1" id="KW-1133">Transmembrane helix</keyword>
<dbReference type="Proteomes" id="UP000614410">
    <property type="component" value="Unassembled WGS sequence"/>
</dbReference>
<organism evidence="2 3">
    <name type="scientific">Candidatus Amunia macphersoniae</name>
    <dbReference type="NCBI Taxonomy" id="3127014"/>
    <lineage>
        <taxon>Bacteria</taxon>
        <taxon>Bacillati</taxon>
        <taxon>Candidatus Dormiibacterota</taxon>
        <taxon>Candidatus Dormibacteria</taxon>
        <taxon>Candidatus Aeolococcales</taxon>
        <taxon>Candidatus Aeolococcaceae</taxon>
        <taxon>Candidatus Amunia</taxon>
    </lineage>
</organism>
<gene>
    <name evidence="2" type="ORF">JF887_00355</name>
</gene>
<evidence type="ECO:0000313" key="3">
    <source>
        <dbReference type="Proteomes" id="UP000614410"/>
    </source>
</evidence>
<accession>A0A934KE70</accession>
<evidence type="ECO:0000313" key="2">
    <source>
        <dbReference type="EMBL" id="MBJ7607871.1"/>
    </source>
</evidence>
<sequence length="195" mass="20589">MSTPNRPARLNRTVLALLGVILLMAGAFGLAFGLDLLHGVLPALDPSARVVPAGATAAVWVPYVATGAAIVIGLLCLRWLIAQALRRPTTSTWRLPVDSGHGTTRLDTDHAADAAAADIAGYPGVAKATATLTGPRQQPTLHLVVHTETGAAIAPLRERITTEALPRLRQALELDTLPTDLLLRLDTSDARIRAR</sequence>
<comment type="caution">
    <text evidence="2">The sequence shown here is derived from an EMBL/GenBank/DDBJ whole genome shotgun (WGS) entry which is preliminary data.</text>
</comment>
<protein>
    <submittedName>
        <fullName evidence="2">Alkaline shock response membrane anchor protein AmaP</fullName>
    </submittedName>
</protein>
<evidence type="ECO:0000256" key="1">
    <source>
        <dbReference type="SAM" id="Phobius"/>
    </source>
</evidence>
<name>A0A934KE70_9BACT</name>
<feature type="transmembrane region" description="Helical" evidence="1">
    <location>
        <begin position="57"/>
        <end position="81"/>
    </location>
</feature>
<keyword evidence="1" id="KW-0472">Membrane</keyword>
<dbReference type="AlphaFoldDB" id="A0A934KE70"/>
<keyword evidence="1" id="KW-0812">Transmembrane</keyword>
<dbReference type="EMBL" id="JAEKNN010000003">
    <property type="protein sequence ID" value="MBJ7607871.1"/>
    <property type="molecule type" value="Genomic_DNA"/>
</dbReference>